<dbReference type="KEGG" id="noa:BKM31_13190"/>
<dbReference type="AlphaFoldDB" id="A0A1U9ZWG7"/>
<dbReference type="Gene3D" id="2.60.40.10">
    <property type="entry name" value="Immunoglobulins"/>
    <property type="match status" value="1"/>
</dbReference>
<feature type="domain" description="Fibronectin type III-like" evidence="5">
    <location>
        <begin position="583"/>
        <end position="653"/>
    </location>
</feature>
<evidence type="ECO:0000259" key="5">
    <source>
        <dbReference type="SMART" id="SM01217"/>
    </source>
</evidence>
<proteinExistence type="inferred from homology"/>
<dbReference type="GO" id="GO:0008422">
    <property type="term" value="F:beta-glucosidase activity"/>
    <property type="evidence" value="ECO:0007669"/>
    <property type="project" value="UniProtKB-ARBA"/>
</dbReference>
<dbReference type="PANTHER" id="PTHR42715">
    <property type="entry name" value="BETA-GLUCOSIDASE"/>
    <property type="match status" value="1"/>
</dbReference>
<dbReference type="InterPro" id="IPR002772">
    <property type="entry name" value="Glyco_hydro_3_C"/>
</dbReference>
<evidence type="ECO:0000313" key="7">
    <source>
        <dbReference type="Proteomes" id="UP000190797"/>
    </source>
</evidence>
<gene>
    <name evidence="6" type="ORF">BKM31_13190</name>
</gene>
<comment type="function">
    <text evidence="3">Catalyzes the hydrolysis of a non-reducing terminal alpha-L-arabinopyranosidic linkage in ginsenoside Rb2 (alpha-L-arabinopyranosyl-(1-&gt;6)-alpha-D-glucopyranosyl) to release alpha-D-glucopyranosyl (Rd). It is not able to hydrolyze alpha-L-arabinofuranosyl-(1-&gt;6)-alpha-D-glucopyranosyl (Rc).</text>
</comment>
<dbReference type="InterPro" id="IPR036962">
    <property type="entry name" value="Glyco_hydro_3_N_sf"/>
</dbReference>
<keyword evidence="7" id="KW-1185">Reference proteome</keyword>
<evidence type="ECO:0000256" key="1">
    <source>
        <dbReference type="ARBA" id="ARBA00005336"/>
    </source>
</evidence>
<dbReference type="RefSeq" id="WP_230466142.1">
    <property type="nucleotide sequence ID" value="NZ_CP017717.1"/>
</dbReference>
<dbReference type="Proteomes" id="UP000190797">
    <property type="component" value="Chromosome"/>
</dbReference>
<dbReference type="GO" id="GO:0005975">
    <property type="term" value="P:carbohydrate metabolic process"/>
    <property type="evidence" value="ECO:0007669"/>
    <property type="project" value="InterPro"/>
</dbReference>
<dbReference type="InterPro" id="IPR036881">
    <property type="entry name" value="Glyco_hydro_3_C_sf"/>
</dbReference>
<dbReference type="STRING" id="1909395.BKM31_13190"/>
<dbReference type="Pfam" id="PF14310">
    <property type="entry name" value="Fn3-like"/>
    <property type="match status" value="1"/>
</dbReference>
<accession>A0A1U9ZWG7</accession>
<dbReference type="EMBL" id="CP017717">
    <property type="protein sequence ID" value="AQZ62290.1"/>
    <property type="molecule type" value="Genomic_DNA"/>
</dbReference>
<dbReference type="Pfam" id="PF00933">
    <property type="entry name" value="Glyco_hydro_3"/>
    <property type="match status" value="1"/>
</dbReference>
<dbReference type="InterPro" id="IPR050288">
    <property type="entry name" value="Cellulose_deg_GH3"/>
</dbReference>
<dbReference type="Gene3D" id="3.40.50.1700">
    <property type="entry name" value="Glycoside hydrolase family 3 C-terminal domain"/>
    <property type="match status" value="1"/>
</dbReference>
<dbReference type="InterPro" id="IPR001764">
    <property type="entry name" value="Glyco_hydro_3_N"/>
</dbReference>
<sequence>MTHEQHPAALDGIPLEKKVTLLSGRDFWTTRSLPEAGIDGVTMADGPHGLRKQSGEHDHLAMYDSDPATCFPPAVAVGTSWDVDVAARVGAAIGREAVAQGVHLVLGPGVNIKRSPLCGRNFEYYSEDPYLSGALAAAFVRHLQAQGPGVSVKHFAANNQETNRQTISADVDPRTLREIYLPAFEHVVREAEPATVMAAYNKINGVFACENRWLLTDLLREEWGFTGAVVSDWNAVVDRVAALRAGLDLEMPGGDAGRDHEVLEAVRAGDLDASVIDLSVRRIAGLDARRGSRTAGVDLDAHHALARELAAECAVLLRNEHDTLPLRGGVRIAVLGALAEHPRIQGGGSAHVNAYRVDVPVEEIRAVAAAHGSAVAYATGYRLDEPGSEELVAEAVAAARQCDVAVVFAGLSERWESEGVDRDSLDLPAEQVELIRAVAGVAPRTVVVLSNGGVVSLEPWHDDVDAVLEAFVLGQGGGRAIAELLLGVRNPSGHLAETIPVRLHDHASSLNFPGEQGHVRYGEGIFVGYRQFSTFGTPVRYPFGHGLSYTTFVTRSVSARVTGPDSVTVEVEVENTGGREGKHVVQVYVATTAGPVRRPVRELRAFTKIELSPGQRETVRFELGRRAFAYWDIDAGAWVVAPGTYEVQVGPDAHTVEVTASVELAGEIVAREVTLDSTIGAWLEHPVISAPTLQALGFADATISEEHMAMVRSMTMRQFITISGLDLPVERLQELAATSRTH</sequence>
<organism evidence="6 7">
    <name type="scientific">[Actinomadura] parvosata subsp. kistnae</name>
    <dbReference type="NCBI Taxonomy" id="1909395"/>
    <lineage>
        <taxon>Bacteria</taxon>
        <taxon>Bacillati</taxon>
        <taxon>Actinomycetota</taxon>
        <taxon>Actinomycetes</taxon>
        <taxon>Streptosporangiales</taxon>
        <taxon>Streptosporangiaceae</taxon>
        <taxon>Nonomuraea</taxon>
    </lineage>
</organism>
<dbReference type="PANTHER" id="PTHR42715:SF10">
    <property type="entry name" value="BETA-GLUCOSIDASE"/>
    <property type="match status" value="1"/>
</dbReference>
<name>A0A1U9ZWG7_9ACTN</name>
<dbReference type="PRINTS" id="PR00133">
    <property type="entry name" value="GLHYDRLASE3"/>
</dbReference>
<protein>
    <recommendedName>
        <fullName evidence="4">Exo-alpha-(1-&gt;6)-L-arabinopyranosidase</fullName>
    </recommendedName>
</protein>
<evidence type="ECO:0000256" key="4">
    <source>
        <dbReference type="ARBA" id="ARBA00074219"/>
    </source>
</evidence>
<dbReference type="InterPro" id="IPR017853">
    <property type="entry name" value="GH"/>
</dbReference>
<evidence type="ECO:0000256" key="3">
    <source>
        <dbReference type="ARBA" id="ARBA00058905"/>
    </source>
</evidence>
<dbReference type="SUPFAM" id="SSF51445">
    <property type="entry name" value="(Trans)glycosidases"/>
    <property type="match status" value="1"/>
</dbReference>
<evidence type="ECO:0000313" key="6">
    <source>
        <dbReference type="EMBL" id="AQZ62290.1"/>
    </source>
</evidence>
<keyword evidence="2 6" id="KW-0378">Hydrolase</keyword>
<comment type="similarity">
    <text evidence="1">Belongs to the glycosyl hydrolase 3 family.</text>
</comment>
<dbReference type="FunFam" id="2.60.40.10:FF:000495">
    <property type="entry name" value="Periplasmic beta-glucosidase"/>
    <property type="match status" value="1"/>
</dbReference>
<dbReference type="SUPFAM" id="SSF52279">
    <property type="entry name" value="Beta-D-glucan exohydrolase, C-terminal domain"/>
    <property type="match status" value="1"/>
</dbReference>
<evidence type="ECO:0000256" key="2">
    <source>
        <dbReference type="ARBA" id="ARBA00022801"/>
    </source>
</evidence>
<dbReference type="InterPro" id="IPR013783">
    <property type="entry name" value="Ig-like_fold"/>
</dbReference>
<dbReference type="Pfam" id="PF01915">
    <property type="entry name" value="Glyco_hydro_3_C"/>
    <property type="match status" value="1"/>
</dbReference>
<dbReference type="InterPro" id="IPR026891">
    <property type="entry name" value="Fn3-like"/>
</dbReference>
<dbReference type="SMART" id="SM01217">
    <property type="entry name" value="Fn3_like"/>
    <property type="match status" value="1"/>
</dbReference>
<dbReference type="Gene3D" id="3.20.20.300">
    <property type="entry name" value="Glycoside hydrolase, family 3, N-terminal domain"/>
    <property type="match status" value="1"/>
</dbReference>
<reference evidence="7" key="1">
    <citation type="journal article" date="2017" name="Med. Chem. Commun.">
        <title>Nonomuraea sp. ATCC 55076 harbours the largest actinomycete chromosome to date and the kistamicin biosynthetic gene cluster.</title>
        <authorList>
            <person name="Nazari B."/>
            <person name="Forneris C.C."/>
            <person name="Gibson M.I."/>
            <person name="Moon K."/>
            <person name="Schramma K.R."/>
            <person name="Seyedsayamdost M.R."/>
        </authorList>
    </citation>
    <scope>NUCLEOTIDE SEQUENCE [LARGE SCALE GENOMIC DNA]</scope>
    <source>
        <strain evidence="7">ATCC 55076</strain>
    </source>
</reference>